<dbReference type="AlphaFoldDB" id="A0AAE7DD45"/>
<dbReference type="KEGG" id="pum:HGP31_09105"/>
<dbReference type="Proteomes" id="UP000501367">
    <property type="component" value="Chromosome"/>
</dbReference>
<feature type="domain" description="Glycosyl transferase family 1" evidence="1">
    <location>
        <begin position="814"/>
        <end position="958"/>
    </location>
</feature>
<dbReference type="PANTHER" id="PTHR46401">
    <property type="entry name" value="GLYCOSYLTRANSFERASE WBBK-RELATED"/>
    <property type="match status" value="1"/>
</dbReference>
<accession>A0AAE7DD45</accession>
<dbReference type="Pfam" id="PF00534">
    <property type="entry name" value="Glycos_transf_1"/>
    <property type="match status" value="2"/>
</dbReference>
<dbReference type="Gene3D" id="3.40.50.2000">
    <property type="entry name" value="Glycogen Phosphorylase B"/>
    <property type="match status" value="2"/>
</dbReference>
<gene>
    <name evidence="2" type="ORF">HGP31_09105</name>
</gene>
<sequence length="998" mass="112210">MYGFERTEEVNNRTIWIDITTSQQWTGGVVGIVRAELEIAASLNKHYPDIRFSKFDNGHFVEVDKGSLPWLRGEVSVAEAYLAGRSAATSAPQVSEGNRSKVDVYLDKLASEIPSRSRRLQHGMLLAVSSLPARHQKLGMYLTWLPRKLLGAAVRLRSLFPAQTIPRAASYSPQAVSPVLSYPYQKGDMVVAMGWLDSGKEAFYTRLKARDPSIQLVYMVYDTILVGESTHHLYRPQEEDSFRSYFHWISETCDYILYAGNNPQEDGIAYQEKMGWRTPPSLSVPFGGTDLSKEESTADDARILKGLGITGPFILTVGTIEVRKNHDTLYKAYVSLIEGKSENIPQLVFAGKPGWRTADLIDTIRRDPRVAGKLLLLTPTDGELTALYRNCRFTLLPSFYEGWSLPMPEGLSYGKLCLASDVAPLREIGQEFPEYIHPLDVMGWANKIEYYCNNDEALEAKENNIKNNWRGTTWDKCGQDVLDSIRDFAGRELPATDGLSLWVDLTLSYAVWRGGVTGIIRSELILAHYLEKLVPGVRFFGFHEGKFFEVPRDRLEWLFASTDVNKQYAEFQRFWADAEMRGLGHRVPTHVFSQPSSPAAPAQIPLLASVAPNTLSKKEKIRNSAGYVLSALPTQLQKMLISLAVRSGVVGRLSSAGVVSSGDFVPHLNEDNVPAIFEEPLKGIAQDLPFGMNDMVFSAGINWDQQPLLELIKAKRNSSFHVAQIIYDMTPLITPHLHAKEAYNWYQRFFYLAGLASDKIIYGGETAMRDGQKWQREHHWPATPGLPIKFGSDIAPQTDHSMDEQMLLEMGVTGPFMLSVGTLEVRKNHETLYKAYLKLLEEGCPDLPQMVFVGGAGWKAQDLFDIITRDKRVVGKILILRTTDPQLDVLYRHCQFTLLSSLYEGWSLTLPESLGYGKFCLTSDVDPLRETGRDLVDYIHPWDVSGWADKIKFYSSHPEALALREAKIRDEWATITWQKCAEGLVESLSAIVKESKGH</sequence>
<evidence type="ECO:0000313" key="2">
    <source>
        <dbReference type="EMBL" id="QJC78462.1"/>
    </source>
</evidence>
<evidence type="ECO:0000313" key="3">
    <source>
        <dbReference type="Proteomes" id="UP000501367"/>
    </source>
</evidence>
<dbReference type="RefSeq" id="WP_168757516.1">
    <property type="nucleotide sequence ID" value="NZ_CP051487.1"/>
</dbReference>
<name>A0AAE7DD45_9PSED</name>
<reference evidence="2 3" key="1">
    <citation type="submission" date="2020-04" db="EMBL/GenBank/DDBJ databases">
        <authorList>
            <person name="Yao Y."/>
            <person name="He Z."/>
        </authorList>
    </citation>
    <scope>NUCLEOTIDE SEQUENCE [LARGE SCALE GENOMIC DNA]</scope>
    <source>
        <strain evidence="2 3">CY-1</strain>
    </source>
</reference>
<dbReference type="SUPFAM" id="SSF53756">
    <property type="entry name" value="UDP-Glycosyltransferase/glycogen phosphorylase"/>
    <property type="match status" value="2"/>
</dbReference>
<proteinExistence type="predicted"/>
<dbReference type="GeneID" id="72193732"/>
<dbReference type="EMBL" id="CP051487">
    <property type="protein sequence ID" value="QJC78462.1"/>
    <property type="molecule type" value="Genomic_DNA"/>
</dbReference>
<protein>
    <submittedName>
        <fullName evidence="2">Glycosyltransferase family 4 protein</fullName>
    </submittedName>
</protein>
<dbReference type="GO" id="GO:0016757">
    <property type="term" value="F:glycosyltransferase activity"/>
    <property type="evidence" value="ECO:0007669"/>
    <property type="project" value="InterPro"/>
</dbReference>
<dbReference type="PANTHER" id="PTHR46401:SF9">
    <property type="entry name" value="MANNOSYLTRANSFERASE A"/>
    <property type="match status" value="1"/>
</dbReference>
<organism evidence="2 3">
    <name type="scientific">Pseudomonas umsongensis</name>
    <dbReference type="NCBI Taxonomy" id="198618"/>
    <lineage>
        <taxon>Bacteria</taxon>
        <taxon>Pseudomonadati</taxon>
        <taxon>Pseudomonadota</taxon>
        <taxon>Gammaproteobacteria</taxon>
        <taxon>Pseudomonadales</taxon>
        <taxon>Pseudomonadaceae</taxon>
        <taxon>Pseudomonas</taxon>
    </lineage>
</organism>
<feature type="domain" description="Glycosyl transferase family 1" evidence="1">
    <location>
        <begin position="311"/>
        <end position="466"/>
    </location>
</feature>
<evidence type="ECO:0000259" key="1">
    <source>
        <dbReference type="Pfam" id="PF00534"/>
    </source>
</evidence>
<dbReference type="InterPro" id="IPR001296">
    <property type="entry name" value="Glyco_trans_1"/>
</dbReference>